<evidence type="ECO:0000313" key="5">
    <source>
        <dbReference type="Proteomes" id="UP000256388"/>
    </source>
</evidence>
<organism evidence="4 5">
    <name type="scientific">Pelolinea submarina</name>
    <dbReference type="NCBI Taxonomy" id="913107"/>
    <lineage>
        <taxon>Bacteria</taxon>
        <taxon>Bacillati</taxon>
        <taxon>Chloroflexota</taxon>
        <taxon>Anaerolineae</taxon>
        <taxon>Anaerolineales</taxon>
        <taxon>Anaerolineaceae</taxon>
        <taxon>Pelolinea</taxon>
    </lineage>
</organism>
<dbReference type="SMART" id="SM00641">
    <property type="entry name" value="Glyco_25"/>
    <property type="match status" value="1"/>
</dbReference>
<dbReference type="GO" id="GO:0009253">
    <property type="term" value="P:peptidoglycan catabolic process"/>
    <property type="evidence" value="ECO:0007669"/>
    <property type="project" value="InterPro"/>
</dbReference>
<dbReference type="AlphaFoldDB" id="A0A347ZSL3"/>
<dbReference type="EMBL" id="QUMS01000001">
    <property type="protein sequence ID" value="REG11137.1"/>
    <property type="molecule type" value="Genomic_DNA"/>
</dbReference>
<evidence type="ECO:0000256" key="3">
    <source>
        <dbReference type="ARBA" id="ARBA00023295"/>
    </source>
</evidence>
<keyword evidence="2" id="KW-0378">Hydrolase</keyword>
<dbReference type="PANTHER" id="PTHR34135">
    <property type="entry name" value="LYSOZYME"/>
    <property type="match status" value="1"/>
</dbReference>
<dbReference type="SUPFAM" id="SSF51445">
    <property type="entry name" value="(Trans)glycosidases"/>
    <property type="match status" value="1"/>
</dbReference>
<gene>
    <name evidence="4" type="ORF">DFR64_1012</name>
</gene>
<dbReference type="InterPro" id="IPR002053">
    <property type="entry name" value="Glyco_hydro_25"/>
</dbReference>
<dbReference type="CDD" id="cd00599">
    <property type="entry name" value="GH25_muramidase"/>
    <property type="match status" value="1"/>
</dbReference>
<dbReference type="RefSeq" id="WP_116224276.1">
    <property type="nucleotide sequence ID" value="NZ_AP018437.1"/>
</dbReference>
<dbReference type="InterPro" id="IPR017853">
    <property type="entry name" value="GH"/>
</dbReference>
<sequence>MIPGVDVSHWQVEIDWSEAKRAGVKFAFLKATEFPDKKTTLYIDERLYENIQGCAENGIYWSAYHFFRTHIDPIIQAQVFVETVGQFTSLPPVLDLEVAGSKGEKLNLKVQQFLGEVERLTNRKPIIYTSGGFWRSYMMYEKRIHADWAREYPLWMAQYTTLWPTPLYPWAGWDFWQYSDKGTLPGFKTHMDLNWFNGSEEELVARFDVGNGAYTLPAAALASEEEADAALEAEEADAKLLEFESMKRVDLNYRGDYQEPSQGGKRYFASGRRPKEYMIPTGQPAAHSRMSSEERRWVRSYFIDKAVRQGS</sequence>
<dbReference type="OrthoDB" id="9783374at2"/>
<dbReference type="GO" id="GO:0003796">
    <property type="term" value="F:lysozyme activity"/>
    <property type="evidence" value="ECO:0007669"/>
    <property type="project" value="InterPro"/>
</dbReference>
<evidence type="ECO:0000313" key="4">
    <source>
        <dbReference type="EMBL" id="REG11137.1"/>
    </source>
</evidence>
<evidence type="ECO:0000256" key="2">
    <source>
        <dbReference type="ARBA" id="ARBA00022801"/>
    </source>
</evidence>
<dbReference type="Proteomes" id="UP000256388">
    <property type="component" value="Unassembled WGS sequence"/>
</dbReference>
<evidence type="ECO:0000256" key="1">
    <source>
        <dbReference type="ARBA" id="ARBA00010646"/>
    </source>
</evidence>
<dbReference type="PANTHER" id="PTHR34135:SF2">
    <property type="entry name" value="LYSOZYME"/>
    <property type="match status" value="1"/>
</dbReference>
<keyword evidence="3" id="KW-0326">Glycosidase</keyword>
<dbReference type="PROSITE" id="PS51904">
    <property type="entry name" value="GLYCOSYL_HYDROL_F25_2"/>
    <property type="match status" value="1"/>
</dbReference>
<dbReference type="GO" id="GO:0016052">
    <property type="term" value="P:carbohydrate catabolic process"/>
    <property type="evidence" value="ECO:0007669"/>
    <property type="project" value="TreeGrafter"/>
</dbReference>
<comment type="similarity">
    <text evidence="1">Belongs to the glycosyl hydrolase 25 family.</text>
</comment>
<reference evidence="4 5" key="1">
    <citation type="submission" date="2018-08" db="EMBL/GenBank/DDBJ databases">
        <title>Genomic Encyclopedia of Type Strains, Phase IV (KMG-IV): sequencing the most valuable type-strain genomes for metagenomic binning, comparative biology and taxonomic classification.</title>
        <authorList>
            <person name="Goeker M."/>
        </authorList>
    </citation>
    <scope>NUCLEOTIDE SEQUENCE [LARGE SCALE GENOMIC DNA]</scope>
    <source>
        <strain evidence="4 5">DSM 23923</strain>
    </source>
</reference>
<protein>
    <submittedName>
        <fullName evidence="4">GH25 family lysozyme M1 (1,4-beta-N-acetylmuramidase)</fullName>
    </submittedName>
</protein>
<proteinExistence type="inferred from homology"/>
<dbReference type="GO" id="GO:0016998">
    <property type="term" value="P:cell wall macromolecule catabolic process"/>
    <property type="evidence" value="ECO:0007669"/>
    <property type="project" value="InterPro"/>
</dbReference>
<dbReference type="Gene3D" id="3.20.20.80">
    <property type="entry name" value="Glycosidases"/>
    <property type="match status" value="1"/>
</dbReference>
<comment type="caution">
    <text evidence="4">The sequence shown here is derived from an EMBL/GenBank/DDBJ whole genome shotgun (WGS) entry which is preliminary data.</text>
</comment>
<keyword evidence="5" id="KW-1185">Reference proteome</keyword>
<dbReference type="Pfam" id="PF01183">
    <property type="entry name" value="Glyco_hydro_25"/>
    <property type="match status" value="1"/>
</dbReference>
<accession>A0A347ZSL3</accession>
<dbReference type="InterPro" id="IPR018077">
    <property type="entry name" value="Glyco_hydro_fam25_subgr"/>
</dbReference>
<name>A0A347ZSL3_9CHLR</name>